<dbReference type="Pfam" id="PF04193">
    <property type="entry name" value="PQ-loop"/>
    <property type="match status" value="2"/>
</dbReference>
<feature type="transmembrane region" description="Helical" evidence="7">
    <location>
        <begin position="12"/>
        <end position="37"/>
    </location>
</feature>
<comment type="caution">
    <text evidence="8">The sequence shown here is derived from an EMBL/GenBank/DDBJ whole genome shotgun (WGS) entry which is preliminary data.</text>
</comment>
<evidence type="ECO:0000256" key="7">
    <source>
        <dbReference type="SAM" id="Phobius"/>
    </source>
</evidence>
<dbReference type="EMBL" id="PJQL01000547">
    <property type="protein sequence ID" value="RCH94709.1"/>
    <property type="molecule type" value="Genomic_DNA"/>
</dbReference>
<dbReference type="PANTHER" id="PTHR13131">
    <property type="entry name" value="CYSTINOSIN"/>
    <property type="match status" value="1"/>
</dbReference>
<dbReference type="Proteomes" id="UP000252139">
    <property type="component" value="Unassembled WGS sequence"/>
</dbReference>
<dbReference type="GO" id="GO:0005774">
    <property type="term" value="C:vacuolar membrane"/>
    <property type="evidence" value="ECO:0007669"/>
    <property type="project" value="TreeGrafter"/>
</dbReference>
<protein>
    <recommendedName>
        <fullName evidence="10">Cystinosin</fullName>
    </recommendedName>
</protein>
<evidence type="ECO:0000256" key="4">
    <source>
        <dbReference type="ARBA" id="ARBA00022737"/>
    </source>
</evidence>
<dbReference type="SMART" id="SM00679">
    <property type="entry name" value="CTNS"/>
    <property type="match status" value="2"/>
</dbReference>
<dbReference type="InterPro" id="IPR005282">
    <property type="entry name" value="LC_transporter"/>
</dbReference>
<evidence type="ECO:0000313" key="9">
    <source>
        <dbReference type="Proteomes" id="UP000252139"/>
    </source>
</evidence>
<reference evidence="8 9" key="1">
    <citation type="journal article" date="2018" name="G3 (Bethesda)">
        <title>Phylogenetic and Phylogenomic Definition of Rhizopus Species.</title>
        <authorList>
            <person name="Gryganskyi A.P."/>
            <person name="Golan J."/>
            <person name="Dolatabadi S."/>
            <person name="Mondo S."/>
            <person name="Robb S."/>
            <person name="Idnurm A."/>
            <person name="Muszewska A."/>
            <person name="Steczkiewicz K."/>
            <person name="Masonjones S."/>
            <person name="Liao H.L."/>
            <person name="Gajdeczka M.T."/>
            <person name="Anike F."/>
            <person name="Vuek A."/>
            <person name="Anishchenko I.M."/>
            <person name="Voigt K."/>
            <person name="de Hoog G.S."/>
            <person name="Smith M.E."/>
            <person name="Heitman J."/>
            <person name="Vilgalys R."/>
            <person name="Stajich J.E."/>
        </authorList>
    </citation>
    <scope>NUCLEOTIDE SEQUENCE [LARGE SCALE GENOMIC DNA]</scope>
    <source>
        <strain evidence="8 9">CBS 357.93</strain>
    </source>
</reference>
<dbReference type="STRING" id="86630.A0A367JXU2"/>
<evidence type="ECO:0000256" key="6">
    <source>
        <dbReference type="ARBA" id="ARBA00023136"/>
    </source>
</evidence>
<dbReference type="PANTHER" id="PTHR13131:SF5">
    <property type="entry name" value="CYSTINOSIN"/>
    <property type="match status" value="1"/>
</dbReference>
<feature type="transmembrane region" description="Helical" evidence="7">
    <location>
        <begin position="93"/>
        <end position="112"/>
    </location>
</feature>
<organism evidence="8 9">
    <name type="scientific">Rhizopus azygosporus</name>
    <name type="common">Rhizopus microsporus var. azygosporus</name>
    <dbReference type="NCBI Taxonomy" id="86630"/>
    <lineage>
        <taxon>Eukaryota</taxon>
        <taxon>Fungi</taxon>
        <taxon>Fungi incertae sedis</taxon>
        <taxon>Mucoromycota</taxon>
        <taxon>Mucoromycotina</taxon>
        <taxon>Mucoromycetes</taxon>
        <taxon>Mucorales</taxon>
        <taxon>Mucorineae</taxon>
        <taxon>Rhizopodaceae</taxon>
        <taxon>Rhizopus</taxon>
    </lineage>
</organism>
<keyword evidence="3 7" id="KW-0812">Transmembrane</keyword>
<dbReference type="NCBIfam" id="TIGR00951">
    <property type="entry name" value="2A43"/>
    <property type="match status" value="1"/>
</dbReference>
<feature type="transmembrane region" description="Helical" evidence="7">
    <location>
        <begin position="49"/>
        <end position="69"/>
    </location>
</feature>
<comment type="subcellular location">
    <subcellularLocation>
        <location evidence="1">Endomembrane system</location>
        <topology evidence="1">Multi-pass membrane protein</topology>
    </subcellularLocation>
</comment>
<feature type="transmembrane region" description="Helical" evidence="7">
    <location>
        <begin position="124"/>
        <end position="143"/>
    </location>
</feature>
<dbReference type="GO" id="GO:0015184">
    <property type="term" value="F:L-cystine transmembrane transporter activity"/>
    <property type="evidence" value="ECO:0007669"/>
    <property type="project" value="TreeGrafter"/>
</dbReference>
<dbReference type="OrthoDB" id="75720at2759"/>
<evidence type="ECO:0000256" key="2">
    <source>
        <dbReference type="ARBA" id="ARBA00022448"/>
    </source>
</evidence>
<keyword evidence="2" id="KW-0813">Transport</keyword>
<evidence type="ECO:0008006" key="10">
    <source>
        <dbReference type="Google" id="ProtNLM"/>
    </source>
</evidence>
<evidence type="ECO:0000256" key="5">
    <source>
        <dbReference type="ARBA" id="ARBA00022989"/>
    </source>
</evidence>
<evidence type="ECO:0000256" key="1">
    <source>
        <dbReference type="ARBA" id="ARBA00004127"/>
    </source>
</evidence>
<sequence>MTYHYEQDLWSIISTIIGWCYFLAWSCSFYPQVILNWKRKSVQGLSIDFLCYNVLGFLCYSIFNISFYFSQDIRDEYKRRNHSSENLVRANDVVFAVHAFLISTFTLFQTFYYKKDNSQRLSKIARYFITASFIGVLCMFMSIEYFERFMWIDLMYYLSYVKLLVSLIKYIPQAWINFKRKSTLGWSIHNILLDFTGGTLSITQLLLDASISGDWSGVSGVSVEQEIIWLLCTNIQKDPVKLGLGAQSIAFDIIFMLQHFVWYRDNPQDTEQQELLKAYQEEQV</sequence>
<name>A0A367JXU2_RHIAZ</name>
<accession>A0A367JXU2</accession>
<keyword evidence="4" id="KW-0677">Repeat</keyword>
<proteinExistence type="predicted"/>
<keyword evidence="9" id="KW-1185">Reference proteome</keyword>
<keyword evidence="6 7" id="KW-0472">Membrane</keyword>
<feature type="transmembrane region" description="Helical" evidence="7">
    <location>
        <begin position="149"/>
        <end position="171"/>
    </location>
</feature>
<keyword evidence="5 7" id="KW-1133">Transmembrane helix</keyword>
<evidence type="ECO:0000256" key="3">
    <source>
        <dbReference type="ARBA" id="ARBA00022692"/>
    </source>
</evidence>
<dbReference type="Gene3D" id="1.20.1280.290">
    <property type="match status" value="1"/>
</dbReference>
<dbReference type="AlphaFoldDB" id="A0A367JXU2"/>
<gene>
    <name evidence="8" type="ORF">CU097_010134</name>
</gene>
<dbReference type="InterPro" id="IPR006603">
    <property type="entry name" value="PQ-loop_rpt"/>
</dbReference>
<dbReference type="GO" id="GO:0012505">
    <property type="term" value="C:endomembrane system"/>
    <property type="evidence" value="ECO:0007669"/>
    <property type="project" value="UniProtKB-SubCell"/>
</dbReference>
<evidence type="ECO:0000313" key="8">
    <source>
        <dbReference type="EMBL" id="RCH94709.1"/>
    </source>
</evidence>